<feature type="region of interest" description="Disordered" evidence="7">
    <location>
        <begin position="477"/>
        <end position="513"/>
    </location>
</feature>
<feature type="compositionally biased region" description="Low complexity" evidence="7">
    <location>
        <begin position="1649"/>
        <end position="1662"/>
    </location>
</feature>
<name>A0ABR4K6B3_9EURO</name>
<evidence type="ECO:0000256" key="7">
    <source>
        <dbReference type="SAM" id="MobiDB-lite"/>
    </source>
</evidence>
<dbReference type="PROSITE" id="PS50236">
    <property type="entry name" value="CHCR"/>
    <property type="match status" value="1"/>
</dbReference>
<comment type="subcellular location">
    <subcellularLocation>
        <location evidence="1">Endomembrane system</location>
        <topology evidence="1">Peripheral membrane protein</topology>
    </subcellularLocation>
</comment>
<dbReference type="InterPro" id="IPR019452">
    <property type="entry name" value="VPS39/TGF_beta_rcpt-assoc_1"/>
</dbReference>
<keyword evidence="10" id="KW-1185">Reference proteome</keyword>
<dbReference type="InterPro" id="IPR000547">
    <property type="entry name" value="Clathrin_H-chain/VPS_repeat"/>
</dbReference>
<feature type="compositionally biased region" description="Polar residues" evidence="7">
    <location>
        <begin position="1736"/>
        <end position="1749"/>
    </location>
</feature>
<dbReference type="InterPro" id="IPR036322">
    <property type="entry name" value="WD40_repeat_dom_sf"/>
</dbReference>
<dbReference type="Pfam" id="PF10367">
    <property type="entry name" value="zf-Vps39_C"/>
    <property type="match status" value="1"/>
</dbReference>
<dbReference type="Gene3D" id="3.40.50.300">
    <property type="entry name" value="P-loop containing nucleotide triphosphate hydrolases"/>
    <property type="match status" value="1"/>
</dbReference>
<dbReference type="InterPro" id="IPR029033">
    <property type="entry name" value="His_PPase_superfam"/>
</dbReference>
<dbReference type="Pfam" id="PF00300">
    <property type="entry name" value="His_Phos_1"/>
    <property type="match status" value="1"/>
</dbReference>
<feature type="domain" description="CNH" evidence="8">
    <location>
        <begin position="446"/>
        <end position="789"/>
    </location>
</feature>
<evidence type="ECO:0000256" key="6">
    <source>
        <dbReference type="PROSITE-ProRule" id="PRU01006"/>
    </source>
</evidence>
<evidence type="ECO:0000256" key="5">
    <source>
        <dbReference type="ARBA" id="ARBA00038201"/>
    </source>
</evidence>
<dbReference type="SUPFAM" id="SSF50978">
    <property type="entry name" value="WD40 repeat-like"/>
    <property type="match status" value="1"/>
</dbReference>
<feature type="region of interest" description="Disordered" evidence="7">
    <location>
        <begin position="1892"/>
        <end position="1972"/>
    </location>
</feature>
<dbReference type="PROSITE" id="PS00175">
    <property type="entry name" value="PG_MUTASE"/>
    <property type="match status" value="1"/>
</dbReference>
<dbReference type="Gene3D" id="3.40.50.1240">
    <property type="entry name" value="Phosphoglycerate mutase-like"/>
    <property type="match status" value="1"/>
</dbReference>
<evidence type="ECO:0000256" key="3">
    <source>
        <dbReference type="ARBA" id="ARBA00022840"/>
    </source>
</evidence>
<dbReference type="Pfam" id="PF00780">
    <property type="entry name" value="CNH"/>
    <property type="match status" value="1"/>
</dbReference>
<feature type="region of interest" description="Disordered" evidence="7">
    <location>
        <begin position="1734"/>
        <end position="1833"/>
    </location>
</feature>
<evidence type="ECO:0000313" key="10">
    <source>
        <dbReference type="Proteomes" id="UP001610444"/>
    </source>
</evidence>
<feature type="compositionally biased region" description="Basic residues" evidence="7">
    <location>
        <begin position="1919"/>
        <end position="1931"/>
    </location>
</feature>
<feature type="region of interest" description="Disordered" evidence="7">
    <location>
        <begin position="899"/>
        <end position="927"/>
    </location>
</feature>
<feature type="region of interest" description="Disordered" evidence="7">
    <location>
        <begin position="1641"/>
        <end position="1719"/>
    </location>
</feature>
<feature type="compositionally biased region" description="Pro residues" evidence="7">
    <location>
        <begin position="1763"/>
        <end position="1778"/>
    </location>
</feature>
<feature type="region of interest" description="Disordered" evidence="7">
    <location>
        <begin position="1593"/>
        <end position="1629"/>
    </location>
</feature>
<organism evidence="9 10">
    <name type="scientific">Aspergillus pseudodeflectus</name>
    <dbReference type="NCBI Taxonomy" id="176178"/>
    <lineage>
        <taxon>Eukaryota</taxon>
        <taxon>Fungi</taxon>
        <taxon>Dikarya</taxon>
        <taxon>Ascomycota</taxon>
        <taxon>Pezizomycotina</taxon>
        <taxon>Eurotiomycetes</taxon>
        <taxon>Eurotiomycetidae</taxon>
        <taxon>Eurotiales</taxon>
        <taxon>Aspergillaceae</taxon>
        <taxon>Aspergillus</taxon>
        <taxon>Aspergillus subgen. Nidulantes</taxon>
    </lineage>
</organism>
<feature type="compositionally biased region" description="Basic residues" evidence="7">
    <location>
        <begin position="1823"/>
        <end position="1833"/>
    </location>
</feature>
<dbReference type="PANTHER" id="PTHR12894">
    <property type="entry name" value="CNH DOMAIN CONTAINING"/>
    <property type="match status" value="1"/>
</dbReference>
<dbReference type="Pfam" id="PF01591">
    <property type="entry name" value="6PF2K"/>
    <property type="match status" value="1"/>
</dbReference>
<reference evidence="9 10" key="1">
    <citation type="submission" date="2024-07" db="EMBL/GenBank/DDBJ databases">
        <title>Section-level genome sequencing and comparative genomics of Aspergillus sections Usti and Cavernicolus.</title>
        <authorList>
            <consortium name="Lawrence Berkeley National Laboratory"/>
            <person name="Nybo J.L."/>
            <person name="Vesth T.C."/>
            <person name="Theobald S."/>
            <person name="Frisvad J.C."/>
            <person name="Larsen T.O."/>
            <person name="Kjaerboelling I."/>
            <person name="Rothschild-Mancinelli K."/>
            <person name="Lyhne E.K."/>
            <person name="Kogle M.E."/>
            <person name="Barry K."/>
            <person name="Clum A."/>
            <person name="Na H."/>
            <person name="Ledsgaard L."/>
            <person name="Lin J."/>
            <person name="Lipzen A."/>
            <person name="Kuo A."/>
            <person name="Riley R."/>
            <person name="Mondo S."/>
            <person name="LaButti K."/>
            <person name="Haridas S."/>
            <person name="Pangalinan J."/>
            <person name="Salamov A.A."/>
            <person name="Simmons B.A."/>
            <person name="Magnuson J.K."/>
            <person name="Chen J."/>
            <person name="Drula E."/>
            <person name="Henrissat B."/>
            <person name="Wiebenga A."/>
            <person name="Lubbers R.J."/>
            <person name="Gomes A.C."/>
            <person name="Macurrencykelacurrency M.R."/>
            <person name="Stajich J."/>
            <person name="Grigoriev I.V."/>
            <person name="Mortensen U.H."/>
            <person name="De vries R.P."/>
            <person name="Baker S.E."/>
            <person name="Andersen M.R."/>
        </authorList>
    </citation>
    <scope>NUCLEOTIDE SEQUENCE [LARGE SCALE GENOMIC DNA]</scope>
    <source>
        <strain evidence="9 10">CBS 756.74</strain>
    </source>
</reference>
<dbReference type="GeneID" id="98158305"/>
<accession>A0ABR4K6B3</accession>
<feature type="region of interest" description="Disordered" evidence="7">
    <location>
        <begin position="947"/>
        <end position="972"/>
    </location>
</feature>
<evidence type="ECO:0000313" key="9">
    <source>
        <dbReference type="EMBL" id="KAL2847289.1"/>
    </source>
</evidence>
<evidence type="ECO:0000256" key="2">
    <source>
        <dbReference type="ARBA" id="ARBA00022741"/>
    </source>
</evidence>
<dbReference type="SUPFAM" id="SSF52540">
    <property type="entry name" value="P-loop containing nucleoside triphosphate hydrolases"/>
    <property type="match status" value="1"/>
</dbReference>
<keyword evidence="4" id="KW-0472">Membrane</keyword>
<dbReference type="InterPro" id="IPR032914">
    <property type="entry name" value="Vam6/VPS39/TRAP1"/>
</dbReference>
<feature type="compositionally biased region" description="Polar residues" evidence="7">
    <location>
        <begin position="1593"/>
        <end position="1604"/>
    </location>
</feature>
<dbReference type="InterPro" id="IPR019453">
    <property type="entry name" value="VPS39/TGFA1_Znf"/>
</dbReference>
<feature type="compositionally biased region" description="Basic and acidic residues" evidence="7">
    <location>
        <begin position="1906"/>
        <end position="1918"/>
    </location>
</feature>
<feature type="compositionally biased region" description="Basic and acidic residues" evidence="7">
    <location>
        <begin position="1932"/>
        <end position="1943"/>
    </location>
</feature>
<dbReference type="Pfam" id="PF08539">
    <property type="entry name" value="HbrB"/>
    <property type="match status" value="1"/>
</dbReference>
<feature type="compositionally biased region" description="Low complexity" evidence="7">
    <location>
        <begin position="1944"/>
        <end position="1972"/>
    </location>
</feature>
<keyword evidence="2" id="KW-0547">Nucleotide-binding</keyword>
<comment type="similarity">
    <text evidence="5">Belongs to the VAM6/VPS39 family.</text>
</comment>
<feature type="compositionally biased region" description="Low complexity" evidence="7">
    <location>
        <begin position="1787"/>
        <end position="1803"/>
    </location>
</feature>
<keyword evidence="3" id="KW-0067">ATP-binding</keyword>
<evidence type="ECO:0000256" key="1">
    <source>
        <dbReference type="ARBA" id="ARBA00004184"/>
    </source>
</evidence>
<feature type="repeat" description="CHCR" evidence="6">
    <location>
        <begin position="1168"/>
        <end position="1342"/>
    </location>
</feature>
<proteinExistence type="inferred from homology"/>
<dbReference type="RefSeq" id="XP_070897612.1">
    <property type="nucleotide sequence ID" value="XM_071043141.1"/>
</dbReference>
<dbReference type="SUPFAM" id="SSF53254">
    <property type="entry name" value="Phosphoglycerate mutase-like"/>
    <property type="match status" value="1"/>
</dbReference>
<dbReference type="InterPro" id="IPR001180">
    <property type="entry name" value="CNH_dom"/>
</dbReference>
<dbReference type="InterPro" id="IPR013745">
    <property type="entry name" value="Bit61/PRR5"/>
</dbReference>
<dbReference type="InterPro" id="IPR001345">
    <property type="entry name" value="PG/BPGM_mutase_AS"/>
</dbReference>
<dbReference type="PROSITE" id="PS50219">
    <property type="entry name" value="CNH"/>
    <property type="match status" value="1"/>
</dbReference>
<dbReference type="SMART" id="SM00855">
    <property type="entry name" value="PGAM"/>
    <property type="match status" value="1"/>
</dbReference>
<dbReference type="InterPro" id="IPR027417">
    <property type="entry name" value="P-loop_NTPase"/>
</dbReference>
<dbReference type="InterPro" id="IPR003094">
    <property type="entry name" value="6Pfruct_kin"/>
</dbReference>
<gene>
    <name evidence="9" type="ORF">BJX68DRAFT_256110</name>
</gene>
<protein>
    <submittedName>
        <fullName evidence="9">HbrB-domain-containing protein</fullName>
    </submittedName>
</protein>
<comment type="caution">
    <text evidence="9">The sequence shown here is derived from an EMBL/GenBank/DDBJ whole genome shotgun (WGS) entry which is preliminary data.</text>
</comment>
<dbReference type="EMBL" id="JBFXLR010000029">
    <property type="protein sequence ID" value="KAL2847289.1"/>
    <property type="molecule type" value="Genomic_DNA"/>
</dbReference>
<feature type="compositionally biased region" description="Acidic residues" evidence="7">
    <location>
        <begin position="899"/>
        <end position="909"/>
    </location>
</feature>
<dbReference type="PRINTS" id="PR00991">
    <property type="entry name" value="6PFRUCTKNASE"/>
</dbReference>
<evidence type="ECO:0000256" key="4">
    <source>
        <dbReference type="ARBA" id="ARBA00023136"/>
    </source>
</evidence>
<dbReference type="InterPro" id="IPR013079">
    <property type="entry name" value="6Phosfructo_kin"/>
</dbReference>
<sequence length="2404" mass="266370">MVGLPARGKSLIAGKAMRYLAWVGVKARIFNVGTYRRNATPQPSANFFDPHNSEGEKMRRAAAEAAITDMIKWFKNGQGVVAILDATNSTKKRRRWIHETCRDAGIETLFVESVCDDEELIMNNILEVKTTSPDYKGQDPEVAALDFRNRIRNYEKVYEGIDDDEKEFTYVKLINVGSTVIINQIKNYLSSRLVYYIQNLHIKPRSIWLSRHGESQYNLTGKIGGDSSISERGEAYAKALPGLLRKSGVPPNTKLVIWTSTLKRTIQTARHLAAETGYEKLEWKALDELDSGVCDGLTYEEIAERYPEDFAARDEDKYNYRYRGGESYRDVVIRLEPIIMELERSENVIIVTHQAVLRCIYAYFLNIPQEKSPWMEVPLHTLIKLTPRAYGTEEKRFKADIPAVSTWRAKGTSAKHQDYPTEIAAQPTMLSAFTARPLVELKQRDKSRIESVLAYGDKVLVGLNNGSLRIYRVNEVEHDTPHQATENNNRHDDGDAGGQPITQNGDSGDHNNAAAKTTVKQTDLLRELEKFSRYKIEQLALIKEAKLLVSLSGGYVSIHDLQTYELQEQLTRTKGATNFAVTSNIVNDPETGVPSIVSRLAVAVKRKILLWSWRDMELENDTAELTLVSGIKTLTWVSGTRLVAGLGSNFVLVDIETKTVTDLVGPGSIGGLGGQETGRLAGVGVASMSYIGIGGAAPKPLAARLSEGQVLLAKDINTQFIDVEGNSLGRRQIPWSSAPADIGYSYPFLLALHESSKGMLEVRNPETLSLLQSISLPSANTMHIGQPTISLAHAGKGFLVASDRTVWRMEALDYDSQIDSLVEKGYLDEAISLATMLEDALLRDKEGRIRAIKLEKAQGLFSLQKYRQSLELFTDVSAPPETVIRLYPKIIAGDLTSVNEEEDELEESTTESQPKPQDGQTQVDGNHYEEAPPVKALNHTPSMMSFLRTRDEGSGSDSGSIRGKPAEELRPCKPLTGKDLKLAVRELQAYLADVRRRFQRFLNPDGSLKVADPPTNAANDEYTVSVMKLLDLTTDSEEDFGEKLREKAKLVDTTLFRSHMYATPSLAGSLFRIANFCDPEVVMEKLEETGRHNDLIDFLYGKRMHRQALELLKKFGQSDSEKETAPQLHGPQRMIAYLQHLPPDQIDLILEFAEWPVRAEPELGMEIFLADTENAETLPRDKVLEFLQKIDVKLAVRYLEHVTGELNDLTPDLHQRLVSLYLDRLQKRKSDENEFPSEEDYLEWAEKFINMLQSSDQYSPSKILGRLDREDPEFFKARAILFSKMGQHRQALEIYVFKIEDYDKAEEYCNHLHRTEDTPTPSGPAAEYSALAPSDEGPSIYLTLLSLYLTPPHGHKPRYGPALDILAKHGSRLPANSALDLIPESLPVKELEFYFKGRMRVANTILNESRITANLLKVQNIKTRAQLLVGEGTDGKSSRSRHVTVTEERVCGVCYKRIGGSVINVFPEFVICGIDSFERVFCIFVAIQFREAMERRSRGGIGSSQYRPFLVDLTSALPHSRSHHMICARSSIVLDNFFSVVFFLFGFLLRQLTALRFGSFFVFLHLLGKKDVYIILQLGNDLVPTSAQMLRSPVTLSPERTASRSPVPPRHSFDDEFDRPGSSGSDASSVISNATAISAFQTTRYNPGTSSPRPTLRSPLPSNNGISGLVIPPARSPTSFMPHHDSSRKPSGRVHPSDLHKRSRHHSQGFFEPSLPTASTTDATLSASRIAAQAAMLSQQHSAVQQPSKRTVHGHGSDDGSVSPPPPPPTTSQIPPRPGSSTGQHLQNTGQGVGQAAATTAANHVFPRMPPPGMEHALPEREHRHKGEKSKMKLFSKPKHIVIGRDKDVKDKALPSPNKMGGLTRIVSASTTSLADTFPSNNSSMYSLSNASASTVVPADKPPAVPEKDKEKEKDKDKAHRHHHFLSRQKLKLKDLKDRDDHFNLPLSSASSNSRPSDPNAPQSLYSFTPASPSATTTTFGKSVGGLDLLHGGRALRDKKREEKALAETEPPEWLVNSTMAGAASGGFAGPSSLGSTGGILAEAALRETLQGFGLHNMSHEDAWDFLKAKLLVIFDGEDVRIAIEDLNKLVLIHIQRCVQRRTPTAIVDDLRELLEAGFATLNHTLNGVPDEKLVPHLVQIWMLAVFLPLDLEFKGCGSVMNSREAKEFWSVALEGEYCGCDLEVRNLVLIAFRDMVIMARYDSLKATFSRLSLDNIKLGTSALSVTTKSSSNSGRPATAASLDGGFSSYGSQSSTLLNTAGSYSSDSLGYNRSRAASNTSSNPDQLIFQSFSSPTQRPTIIHRANTADTSQVITETVGRMLQCVSVLASVQTNDDSQDKIETLSKDLKHNWLGRGRTGRDRRGFVGTKIRPPIVTRADSDESVKDATAALDRLNLQRQELSVL</sequence>
<feature type="compositionally biased region" description="Polar residues" evidence="7">
    <location>
        <begin position="913"/>
        <end position="924"/>
    </location>
</feature>
<dbReference type="PANTHER" id="PTHR12894:SF49">
    <property type="entry name" value="VAM6_VPS39-LIKE PROTEIN"/>
    <property type="match status" value="1"/>
</dbReference>
<dbReference type="CDD" id="cd07067">
    <property type="entry name" value="HP_PGM_like"/>
    <property type="match status" value="1"/>
</dbReference>
<dbReference type="Pfam" id="PF10366">
    <property type="entry name" value="Vps39_1"/>
    <property type="match status" value="1"/>
</dbReference>
<evidence type="ECO:0000259" key="8">
    <source>
        <dbReference type="PROSITE" id="PS50219"/>
    </source>
</evidence>
<dbReference type="InterPro" id="IPR013078">
    <property type="entry name" value="His_Pase_superF_clade-1"/>
</dbReference>
<dbReference type="Proteomes" id="UP001610444">
    <property type="component" value="Unassembled WGS sequence"/>
</dbReference>